<dbReference type="KEGG" id="nta:107795390"/>
<dbReference type="AlphaFoldDB" id="A0A1S4AA46"/>
<gene>
    <name evidence="2" type="primary">LOC107795390</name>
</gene>
<sequence>MLKKNAPSWGEKQDEEVRKIKEISKNVKSLYIPSDGKKILQTIASNEYRSAVLFEEKDGHRKLCGYASGKFKDSEQLYHSTFKEILAMNMKAIPKMFQINANIISNPQLLRWAQWFSPYKFQVNHLKGKDNILADFLSRLEEFSKRFFPAKLKSQQ</sequence>
<reference evidence="2" key="1">
    <citation type="submission" date="2025-08" db="UniProtKB">
        <authorList>
            <consortium name="RefSeq"/>
        </authorList>
    </citation>
    <scope>IDENTIFICATION</scope>
</reference>
<dbReference type="InterPro" id="IPR041577">
    <property type="entry name" value="RT_RNaseH_2"/>
</dbReference>
<dbReference type="RefSeq" id="XP_016473507.1">
    <property type="nucleotide sequence ID" value="XM_016618021.1"/>
</dbReference>
<dbReference type="InterPro" id="IPR043502">
    <property type="entry name" value="DNA/RNA_pol_sf"/>
</dbReference>
<dbReference type="OrthoDB" id="1002451at2759"/>
<dbReference type="SUPFAM" id="SSF56672">
    <property type="entry name" value="DNA/RNA polymerases"/>
    <property type="match status" value="1"/>
</dbReference>
<dbReference type="OMA" id="DAKRTIC"/>
<dbReference type="PaxDb" id="4097-A0A1S4AA46"/>
<protein>
    <recommendedName>
        <fullName evidence="1">Reverse transcriptase/retrotransposon-derived protein RNase H-like domain-containing protein</fullName>
    </recommendedName>
</protein>
<name>A0A1S4AA46_TOBAC</name>
<dbReference type="PANTHER" id="PTHR34072">
    <property type="entry name" value="ENZYMATIC POLYPROTEIN-RELATED"/>
    <property type="match status" value="1"/>
</dbReference>
<accession>A0A1S4AA46</accession>
<feature type="domain" description="Reverse transcriptase/retrotransposon-derived protein RNase H-like" evidence="1">
    <location>
        <begin position="9"/>
        <end position="88"/>
    </location>
</feature>
<proteinExistence type="predicted"/>
<evidence type="ECO:0000313" key="2">
    <source>
        <dbReference type="RefSeq" id="XP_016473507.1"/>
    </source>
</evidence>
<dbReference type="Pfam" id="PF17919">
    <property type="entry name" value="RT_RNaseH_2"/>
    <property type="match status" value="1"/>
</dbReference>
<evidence type="ECO:0000259" key="1">
    <source>
        <dbReference type="Pfam" id="PF17919"/>
    </source>
</evidence>
<organism evidence="2">
    <name type="scientific">Nicotiana tabacum</name>
    <name type="common">Common tobacco</name>
    <dbReference type="NCBI Taxonomy" id="4097"/>
    <lineage>
        <taxon>Eukaryota</taxon>
        <taxon>Viridiplantae</taxon>
        <taxon>Streptophyta</taxon>
        <taxon>Embryophyta</taxon>
        <taxon>Tracheophyta</taxon>
        <taxon>Spermatophyta</taxon>
        <taxon>Magnoliopsida</taxon>
        <taxon>eudicotyledons</taxon>
        <taxon>Gunneridae</taxon>
        <taxon>Pentapetalae</taxon>
        <taxon>asterids</taxon>
        <taxon>lamiids</taxon>
        <taxon>Solanales</taxon>
        <taxon>Solanaceae</taxon>
        <taxon>Nicotianoideae</taxon>
        <taxon>Nicotianeae</taxon>
        <taxon>Nicotiana</taxon>
    </lineage>
</organism>